<dbReference type="STRING" id="4113.M1A6G3"/>
<dbReference type="eggNOG" id="ENOG502RRKT">
    <property type="taxonomic scope" value="Eukaryota"/>
</dbReference>
<dbReference type="InterPro" id="IPR003822">
    <property type="entry name" value="PAH"/>
</dbReference>
<proteinExistence type="predicted"/>
<dbReference type="InterPro" id="IPR039774">
    <property type="entry name" value="Sin3-like"/>
</dbReference>
<dbReference type="Proteomes" id="UP000011115">
    <property type="component" value="Unassembled WGS sequence"/>
</dbReference>
<evidence type="ECO:0000256" key="2">
    <source>
        <dbReference type="ARBA" id="ARBA00023242"/>
    </source>
</evidence>
<dbReference type="HOGENOM" id="CLU_944607_0_0_1"/>
<dbReference type="Gramene" id="PGSC0003DMT400015725">
    <property type="protein sequence ID" value="PGSC0003DMT400015725"/>
    <property type="gene ID" value="PGSC0003DMG400006144"/>
</dbReference>
<dbReference type="InParanoid" id="M1A6G3"/>
<reference evidence="4" key="2">
    <citation type="submission" date="2015-06" db="UniProtKB">
        <authorList>
            <consortium name="EnsemblPlants"/>
        </authorList>
    </citation>
    <scope>IDENTIFICATION</scope>
    <source>
        <strain evidence="4">DM1-3 516 R44</strain>
    </source>
</reference>
<dbReference type="Pfam" id="PF02671">
    <property type="entry name" value="PAH"/>
    <property type="match status" value="1"/>
</dbReference>
<dbReference type="PANTHER" id="PTHR12346">
    <property type="entry name" value="SIN3B-RELATED"/>
    <property type="match status" value="1"/>
</dbReference>
<dbReference type="GO" id="GO:0000785">
    <property type="term" value="C:chromatin"/>
    <property type="evidence" value="ECO:0000318"/>
    <property type="project" value="GO_Central"/>
</dbReference>
<dbReference type="PaxDb" id="4113-PGSC0003DMT400015725"/>
<evidence type="ECO:0000256" key="3">
    <source>
        <dbReference type="PROSITE-ProRule" id="PRU00810"/>
    </source>
</evidence>
<reference evidence="5" key="1">
    <citation type="journal article" date="2011" name="Nature">
        <title>Genome sequence and analysis of the tuber crop potato.</title>
        <authorList>
            <consortium name="The Potato Genome Sequencing Consortium"/>
        </authorList>
    </citation>
    <scope>NUCLEOTIDE SEQUENCE [LARGE SCALE GENOMIC DNA]</scope>
    <source>
        <strain evidence="5">cv. DM1-3 516 R44</strain>
    </source>
</reference>
<dbReference type="SUPFAM" id="SSF47762">
    <property type="entry name" value="PAH2 domain"/>
    <property type="match status" value="2"/>
</dbReference>
<name>M1A6G3_SOLTU</name>
<dbReference type="Gene3D" id="1.20.1160.11">
    <property type="entry name" value="Paired amphipathic helix"/>
    <property type="match status" value="1"/>
</dbReference>
<evidence type="ECO:0000313" key="5">
    <source>
        <dbReference type="Proteomes" id="UP000011115"/>
    </source>
</evidence>
<comment type="subcellular location">
    <subcellularLocation>
        <location evidence="1 3">Nucleus</location>
    </subcellularLocation>
</comment>
<accession>M1A6G3</accession>
<keyword evidence="2 3" id="KW-0539">Nucleus</keyword>
<dbReference type="InterPro" id="IPR036600">
    <property type="entry name" value="PAH_sf"/>
</dbReference>
<evidence type="ECO:0000313" key="4">
    <source>
        <dbReference type="EnsemblPlants" id="PGSC0003DMT400015725"/>
    </source>
</evidence>
<dbReference type="OMA" id="SCIRKEY"/>
<dbReference type="GO" id="GO:0000122">
    <property type="term" value="P:negative regulation of transcription by RNA polymerase II"/>
    <property type="evidence" value="ECO:0000318"/>
    <property type="project" value="GO_Central"/>
</dbReference>
<dbReference type="AlphaFoldDB" id="M1A6G3"/>
<dbReference type="PANTHER" id="PTHR12346:SF38">
    <property type="entry name" value="HISTONE DEACETYLASE INTERACTING DOMAIN-CONTAINING PROTEIN"/>
    <property type="match status" value="1"/>
</dbReference>
<keyword evidence="5" id="KW-1185">Reference proteome</keyword>
<protein>
    <submittedName>
        <fullName evidence="4">Histone deacetylase complex, SIN3 component</fullName>
    </submittedName>
</protein>
<sequence length="288" mass="33879">MERDGLTACATSFIQRLQLHPRIFGQFQRVMKDYSTDKLNVADLVFELDTLFQFHPHFLTAYRIFLPPHLRPTLPSPPQSPKMNLRPSLTVLKPYIAFMNKVQKRFADERGVIHEYLDTIRKLTQGKLCNKEAYNAIMIIFGKENQDLIDEFEFLLLGRNGIIKEKKKKNTMEDKKKNSMEDEMFELDMNLSRRKTAEDSAKELMYSLQQHHEDQLINIDIYFSAVSLGYIRKIYKEEGSSIITRLRDDPTTVLPKILKKLESEEKVLIKKWRDIHQKKKNPCKLSIV</sequence>
<dbReference type="GO" id="GO:0000118">
    <property type="term" value="C:histone deacetylase complex"/>
    <property type="evidence" value="ECO:0000318"/>
    <property type="project" value="GO_Central"/>
</dbReference>
<evidence type="ECO:0000256" key="1">
    <source>
        <dbReference type="ARBA" id="ARBA00004123"/>
    </source>
</evidence>
<dbReference type="EnsemblPlants" id="PGSC0003DMT400015725">
    <property type="protein sequence ID" value="PGSC0003DMT400015725"/>
    <property type="gene ID" value="PGSC0003DMG400006144"/>
</dbReference>
<dbReference type="PROSITE" id="PS51477">
    <property type="entry name" value="PAH"/>
    <property type="match status" value="2"/>
</dbReference>
<dbReference type="GO" id="GO:0003714">
    <property type="term" value="F:transcription corepressor activity"/>
    <property type="evidence" value="ECO:0000318"/>
    <property type="project" value="GO_Central"/>
</dbReference>
<organism evidence="4 5">
    <name type="scientific">Solanum tuberosum</name>
    <name type="common">Potato</name>
    <dbReference type="NCBI Taxonomy" id="4113"/>
    <lineage>
        <taxon>Eukaryota</taxon>
        <taxon>Viridiplantae</taxon>
        <taxon>Streptophyta</taxon>
        <taxon>Embryophyta</taxon>
        <taxon>Tracheophyta</taxon>
        <taxon>Spermatophyta</taxon>
        <taxon>Magnoliopsida</taxon>
        <taxon>eudicotyledons</taxon>
        <taxon>Gunneridae</taxon>
        <taxon>Pentapetalae</taxon>
        <taxon>asterids</taxon>
        <taxon>lamiids</taxon>
        <taxon>Solanales</taxon>
        <taxon>Solanaceae</taxon>
        <taxon>Solanoideae</taxon>
        <taxon>Solaneae</taxon>
        <taxon>Solanum</taxon>
    </lineage>
</organism>